<sequence length="60" mass="6832">MGVPKKKTTRRKKGNRRSHHHATAHSFGKCENCGELKLPHRVCPSCGYYKKVQVIKTAEI</sequence>
<dbReference type="OrthoDB" id="9801927at2"/>
<proteinExistence type="inferred from homology"/>
<keyword evidence="3 5" id="KW-0687">Ribonucleoprotein</keyword>
<protein>
    <recommendedName>
        <fullName evidence="4 5">Large ribosomal subunit protein bL32</fullName>
    </recommendedName>
</protein>
<reference evidence="7 8" key="1">
    <citation type="submission" date="2019-01" db="EMBL/GenBank/DDBJ databases">
        <title>Geovibrio thiophilus DSM 11263, complete genome.</title>
        <authorList>
            <person name="Spring S."/>
            <person name="Bunk B."/>
            <person name="Sproer C."/>
        </authorList>
    </citation>
    <scope>NUCLEOTIDE SEQUENCE [LARGE SCALE GENOMIC DNA]</scope>
    <source>
        <strain evidence="7 8">DSM 11263</strain>
    </source>
</reference>
<evidence type="ECO:0000256" key="6">
    <source>
        <dbReference type="SAM" id="MobiDB-lite"/>
    </source>
</evidence>
<dbReference type="GO" id="GO:0015934">
    <property type="term" value="C:large ribosomal subunit"/>
    <property type="evidence" value="ECO:0007669"/>
    <property type="project" value="InterPro"/>
</dbReference>
<dbReference type="Pfam" id="PF01783">
    <property type="entry name" value="Ribosomal_L32p"/>
    <property type="match status" value="1"/>
</dbReference>
<evidence type="ECO:0000313" key="8">
    <source>
        <dbReference type="Proteomes" id="UP000287502"/>
    </source>
</evidence>
<dbReference type="KEGG" id="gtl:EP073_00345"/>
<feature type="region of interest" description="Disordered" evidence="6">
    <location>
        <begin position="1"/>
        <end position="24"/>
    </location>
</feature>
<dbReference type="RefSeq" id="WP_128465190.1">
    <property type="nucleotide sequence ID" value="NZ_CP035108.1"/>
</dbReference>
<dbReference type="GO" id="GO:0003735">
    <property type="term" value="F:structural constituent of ribosome"/>
    <property type="evidence" value="ECO:0007669"/>
    <property type="project" value="InterPro"/>
</dbReference>
<comment type="similarity">
    <text evidence="1 5">Belongs to the bacterial ribosomal protein bL32 family.</text>
</comment>
<dbReference type="EMBL" id="CP035108">
    <property type="protein sequence ID" value="QAR31903.1"/>
    <property type="molecule type" value="Genomic_DNA"/>
</dbReference>
<organism evidence="7 8">
    <name type="scientific">Geovibrio thiophilus</name>
    <dbReference type="NCBI Taxonomy" id="139438"/>
    <lineage>
        <taxon>Bacteria</taxon>
        <taxon>Pseudomonadati</taxon>
        <taxon>Deferribacterota</taxon>
        <taxon>Deferribacteres</taxon>
        <taxon>Deferribacterales</taxon>
        <taxon>Geovibrionaceae</taxon>
        <taxon>Geovibrio</taxon>
    </lineage>
</organism>
<evidence type="ECO:0000256" key="1">
    <source>
        <dbReference type="ARBA" id="ARBA00008560"/>
    </source>
</evidence>
<dbReference type="InterPro" id="IPR002677">
    <property type="entry name" value="Ribosomal_bL32"/>
</dbReference>
<evidence type="ECO:0000313" key="7">
    <source>
        <dbReference type="EMBL" id="QAR31903.1"/>
    </source>
</evidence>
<dbReference type="PANTHER" id="PTHR35534:SF1">
    <property type="entry name" value="LARGE RIBOSOMAL SUBUNIT PROTEIN BL32"/>
    <property type="match status" value="1"/>
</dbReference>
<dbReference type="SUPFAM" id="SSF57829">
    <property type="entry name" value="Zn-binding ribosomal proteins"/>
    <property type="match status" value="1"/>
</dbReference>
<dbReference type="AlphaFoldDB" id="A0A410JUP3"/>
<gene>
    <name evidence="5" type="primary">rpmF</name>
    <name evidence="7" type="ORF">EP073_00345</name>
</gene>
<dbReference type="HAMAP" id="MF_00340">
    <property type="entry name" value="Ribosomal_bL32"/>
    <property type="match status" value="1"/>
</dbReference>
<dbReference type="PANTHER" id="PTHR35534">
    <property type="entry name" value="50S RIBOSOMAL PROTEIN L32"/>
    <property type="match status" value="1"/>
</dbReference>
<evidence type="ECO:0000256" key="2">
    <source>
        <dbReference type="ARBA" id="ARBA00022980"/>
    </source>
</evidence>
<keyword evidence="2 5" id="KW-0689">Ribosomal protein</keyword>
<dbReference type="NCBIfam" id="TIGR01031">
    <property type="entry name" value="rpmF_bact"/>
    <property type="match status" value="1"/>
</dbReference>
<dbReference type="InterPro" id="IPR011332">
    <property type="entry name" value="Ribosomal_zn-bd"/>
</dbReference>
<dbReference type="Proteomes" id="UP000287502">
    <property type="component" value="Chromosome"/>
</dbReference>
<evidence type="ECO:0000256" key="5">
    <source>
        <dbReference type="HAMAP-Rule" id="MF_00340"/>
    </source>
</evidence>
<dbReference type="GO" id="GO:0006412">
    <property type="term" value="P:translation"/>
    <property type="evidence" value="ECO:0007669"/>
    <property type="project" value="UniProtKB-UniRule"/>
</dbReference>
<evidence type="ECO:0000256" key="3">
    <source>
        <dbReference type="ARBA" id="ARBA00023274"/>
    </source>
</evidence>
<name>A0A410JUP3_9BACT</name>
<dbReference type="InterPro" id="IPR044957">
    <property type="entry name" value="Ribosomal_bL32_bact"/>
</dbReference>
<accession>A0A410JUP3</accession>
<feature type="compositionally biased region" description="Basic residues" evidence="6">
    <location>
        <begin position="1"/>
        <end position="23"/>
    </location>
</feature>
<keyword evidence="8" id="KW-1185">Reference proteome</keyword>
<evidence type="ECO:0000256" key="4">
    <source>
        <dbReference type="ARBA" id="ARBA00035178"/>
    </source>
</evidence>